<evidence type="ECO:0008006" key="3">
    <source>
        <dbReference type="Google" id="ProtNLM"/>
    </source>
</evidence>
<dbReference type="SUPFAM" id="SSF89796">
    <property type="entry name" value="CoA-transferase family III (CaiB/BaiF)"/>
    <property type="match status" value="1"/>
</dbReference>
<evidence type="ECO:0000256" key="1">
    <source>
        <dbReference type="ARBA" id="ARBA00022679"/>
    </source>
</evidence>
<dbReference type="GO" id="GO:0008410">
    <property type="term" value="F:CoA-transferase activity"/>
    <property type="evidence" value="ECO:0007669"/>
    <property type="project" value="TreeGrafter"/>
</dbReference>
<dbReference type="PANTHER" id="PTHR48207">
    <property type="entry name" value="SUCCINATE--HYDROXYMETHYLGLUTARATE COA-TRANSFERASE"/>
    <property type="match status" value="1"/>
</dbReference>
<dbReference type="Pfam" id="PF02515">
    <property type="entry name" value="CoA_transf_3"/>
    <property type="match status" value="1"/>
</dbReference>
<dbReference type="AlphaFoldDB" id="X0U993"/>
<name>X0U993_9ZZZZ</name>
<gene>
    <name evidence="2" type="ORF">S01H1_43769</name>
</gene>
<feature type="non-terminal residue" evidence="2">
    <location>
        <position position="240"/>
    </location>
</feature>
<dbReference type="InterPro" id="IPR003673">
    <property type="entry name" value="CoA-Trfase_fam_III"/>
</dbReference>
<dbReference type="Gene3D" id="3.40.50.10540">
    <property type="entry name" value="Crotonobetainyl-coa:carnitine coa-transferase, domain 1"/>
    <property type="match status" value="1"/>
</dbReference>
<sequence length="240" mass="26166">MDNRNGALAGVRVCSLGAIWALPHPTQIMADMGAEVIKLESIQVGRQTYVTTPYPDVYPGFADLDPGEHPWNRAVYFNDGHVGMKSVTIDLTCPKGKELLRKLVLATDFICENFSTGVMERLGLGYDVLKSWREDVIYLSLPGYGNTGPEADYVAYGTNQLGMTGITHLTGYIDGDPHQVAINYADPAAGIHAIMAVLAAMLYRKKTGKGQFIDGSQRETGIRCVGEYILDYQANGRLGT</sequence>
<dbReference type="InterPro" id="IPR050483">
    <property type="entry name" value="CoA-transferase_III_domain"/>
</dbReference>
<accession>X0U993</accession>
<dbReference type="InterPro" id="IPR023606">
    <property type="entry name" value="CoA-Trfase_III_dom_1_sf"/>
</dbReference>
<organism evidence="2">
    <name type="scientific">marine sediment metagenome</name>
    <dbReference type="NCBI Taxonomy" id="412755"/>
    <lineage>
        <taxon>unclassified sequences</taxon>
        <taxon>metagenomes</taxon>
        <taxon>ecological metagenomes</taxon>
    </lineage>
</organism>
<dbReference type="EMBL" id="BARS01027891">
    <property type="protein sequence ID" value="GAG02110.1"/>
    <property type="molecule type" value="Genomic_DNA"/>
</dbReference>
<comment type="caution">
    <text evidence="2">The sequence shown here is derived from an EMBL/GenBank/DDBJ whole genome shotgun (WGS) entry which is preliminary data.</text>
</comment>
<dbReference type="PANTHER" id="PTHR48207:SF3">
    <property type="entry name" value="SUCCINATE--HYDROXYMETHYLGLUTARATE COA-TRANSFERASE"/>
    <property type="match status" value="1"/>
</dbReference>
<reference evidence="2" key="1">
    <citation type="journal article" date="2014" name="Front. Microbiol.">
        <title>High frequency of phylogenetically diverse reductive dehalogenase-homologous genes in deep subseafloor sedimentary metagenomes.</title>
        <authorList>
            <person name="Kawai M."/>
            <person name="Futagami T."/>
            <person name="Toyoda A."/>
            <person name="Takaki Y."/>
            <person name="Nishi S."/>
            <person name="Hori S."/>
            <person name="Arai W."/>
            <person name="Tsubouchi T."/>
            <person name="Morono Y."/>
            <person name="Uchiyama I."/>
            <person name="Ito T."/>
            <person name="Fujiyama A."/>
            <person name="Inagaki F."/>
            <person name="Takami H."/>
        </authorList>
    </citation>
    <scope>NUCLEOTIDE SEQUENCE</scope>
    <source>
        <strain evidence="2">Expedition CK06-06</strain>
    </source>
</reference>
<keyword evidence="1" id="KW-0808">Transferase</keyword>
<proteinExistence type="predicted"/>
<evidence type="ECO:0000313" key="2">
    <source>
        <dbReference type="EMBL" id="GAG02110.1"/>
    </source>
</evidence>
<protein>
    <recommendedName>
        <fullName evidence="3">CoA transferase</fullName>
    </recommendedName>
</protein>